<evidence type="ECO:0000313" key="2">
    <source>
        <dbReference type="Proteomes" id="UP000887564"/>
    </source>
</evidence>
<dbReference type="PANTHER" id="PTHR15728">
    <property type="entry name" value="DEADENYLATION COMPLEX CATALYTIC SUBUNIT PAN2"/>
    <property type="match status" value="1"/>
</dbReference>
<dbReference type="InterPro" id="IPR028881">
    <property type="entry name" value="PAN2_UCH_dom"/>
</dbReference>
<organism evidence="2 3">
    <name type="scientific">Parascaris equorum</name>
    <name type="common">Equine roundworm</name>
    <dbReference type="NCBI Taxonomy" id="6256"/>
    <lineage>
        <taxon>Eukaryota</taxon>
        <taxon>Metazoa</taxon>
        <taxon>Ecdysozoa</taxon>
        <taxon>Nematoda</taxon>
        <taxon>Chromadorea</taxon>
        <taxon>Rhabditida</taxon>
        <taxon>Spirurina</taxon>
        <taxon>Ascaridomorpha</taxon>
        <taxon>Ascaridoidea</taxon>
        <taxon>Ascarididae</taxon>
        <taxon>Parascaris</taxon>
    </lineage>
</organism>
<dbReference type="SUPFAM" id="SSF54001">
    <property type="entry name" value="Cysteine proteinases"/>
    <property type="match status" value="1"/>
</dbReference>
<dbReference type="PANTHER" id="PTHR15728:SF0">
    <property type="entry name" value="PAN2-PAN3 DEADENYLATION COMPLEX CATALYTIC SUBUNIT PAN2"/>
    <property type="match status" value="1"/>
</dbReference>
<evidence type="ECO:0000259" key="1">
    <source>
        <dbReference type="Pfam" id="PF13423"/>
    </source>
</evidence>
<reference evidence="3" key="1">
    <citation type="submission" date="2022-11" db="UniProtKB">
        <authorList>
            <consortium name="WormBaseParasite"/>
        </authorList>
    </citation>
    <scope>IDENTIFICATION</scope>
</reference>
<dbReference type="GO" id="GO:0031251">
    <property type="term" value="C:PAN complex"/>
    <property type="evidence" value="ECO:0007669"/>
    <property type="project" value="TreeGrafter"/>
</dbReference>
<dbReference type="InterPro" id="IPR038765">
    <property type="entry name" value="Papain-like_cys_pep_sf"/>
</dbReference>
<evidence type="ECO:0000313" key="3">
    <source>
        <dbReference type="WBParaSite" id="PEQ_0001130201-mRNA-1"/>
    </source>
</evidence>
<feature type="domain" description="PAN2 UCH" evidence="1">
    <location>
        <begin position="26"/>
        <end position="189"/>
    </location>
</feature>
<protein>
    <submittedName>
        <fullName evidence="3">PAN2 UCH domain-containing protein</fullName>
    </submittedName>
</protein>
<dbReference type="Gene3D" id="3.90.70.10">
    <property type="entry name" value="Cysteine proteinases"/>
    <property type="match status" value="1"/>
</dbReference>
<proteinExistence type="predicted"/>
<sequence length="208" mass="23400">MVQFVGYAPNPRADTPLRAFNIQPYSNLSSTLHKVNTASVDEGGRLFDDKTHTSLLLRTRSFAQFLSNRLSEELGELAAGVEYRKCFETTFALNNRCVRCSEQYQSTEKRFNLKVAYPASGDNVAFCNVLEKSLNCPEQSDALCQKCGKMARVTSTRRVRSLPNVLVVDTSATNQAERAFWTSQLQVHHSFLSSGKFVNSEVRFAFYS</sequence>
<accession>A0A914RYR8</accession>
<dbReference type="GO" id="GO:0000289">
    <property type="term" value="P:nuclear-transcribed mRNA poly(A) tail shortening"/>
    <property type="evidence" value="ECO:0007669"/>
    <property type="project" value="TreeGrafter"/>
</dbReference>
<keyword evidence="2" id="KW-1185">Reference proteome</keyword>
<dbReference type="AlphaFoldDB" id="A0A914RYR8"/>
<name>A0A914RYR8_PAREQ</name>
<dbReference type="Proteomes" id="UP000887564">
    <property type="component" value="Unplaced"/>
</dbReference>
<dbReference type="GO" id="GO:0000932">
    <property type="term" value="C:P-body"/>
    <property type="evidence" value="ECO:0007669"/>
    <property type="project" value="TreeGrafter"/>
</dbReference>
<dbReference type="WBParaSite" id="PEQ_0001130201-mRNA-1">
    <property type="protein sequence ID" value="PEQ_0001130201-mRNA-1"/>
    <property type="gene ID" value="PEQ_0001130201"/>
</dbReference>
<dbReference type="GO" id="GO:0004535">
    <property type="term" value="F:poly(A)-specific ribonuclease activity"/>
    <property type="evidence" value="ECO:0007669"/>
    <property type="project" value="TreeGrafter"/>
</dbReference>
<dbReference type="Pfam" id="PF13423">
    <property type="entry name" value="UCH_1"/>
    <property type="match status" value="1"/>
</dbReference>
<dbReference type="InterPro" id="IPR050785">
    <property type="entry name" value="PAN2-PAN3_catalytic_subunit"/>
</dbReference>